<reference evidence="1 2" key="1">
    <citation type="journal article" date="2021" name="Hortic Res">
        <title>High-quality reference genome and annotation aids understanding of berry development for evergreen blueberry (Vaccinium darrowii).</title>
        <authorList>
            <person name="Yu J."/>
            <person name="Hulse-Kemp A.M."/>
            <person name="Babiker E."/>
            <person name="Staton M."/>
        </authorList>
    </citation>
    <scope>NUCLEOTIDE SEQUENCE [LARGE SCALE GENOMIC DNA]</scope>
    <source>
        <strain evidence="2">cv. NJ 8807/NJ 8810</strain>
        <tissue evidence="1">Young leaf</tissue>
    </source>
</reference>
<evidence type="ECO:0000313" key="1">
    <source>
        <dbReference type="EMBL" id="KAH7846526.1"/>
    </source>
</evidence>
<accession>A0ACB7XZ52</accession>
<organism evidence="1 2">
    <name type="scientific">Vaccinium darrowii</name>
    <dbReference type="NCBI Taxonomy" id="229202"/>
    <lineage>
        <taxon>Eukaryota</taxon>
        <taxon>Viridiplantae</taxon>
        <taxon>Streptophyta</taxon>
        <taxon>Embryophyta</taxon>
        <taxon>Tracheophyta</taxon>
        <taxon>Spermatophyta</taxon>
        <taxon>Magnoliopsida</taxon>
        <taxon>eudicotyledons</taxon>
        <taxon>Gunneridae</taxon>
        <taxon>Pentapetalae</taxon>
        <taxon>asterids</taxon>
        <taxon>Ericales</taxon>
        <taxon>Ericaceae</taxon>
        <taxon>Vaccinioideae</taxon>
        <taxon>Vaccinieae</taxon>
        <taxon>Vaccinium</taxon>
    </lineage>
</organism>
<proteinExistence type="predicted"/>
<sequence>MLQLLVMLMLQQWVEDAMAICRTMGFPDLFVTFACNPSWSEIQQKVARIPNQRTEDRPDILARMFQIKMKQLMRDMKKEKFFGTIIAEVTNPLELWENHWVDLTDDLQNRVRRLTGDGNDTGYLQERAILAPKHDDVDEINNIMLSMLPGEMRIYNRADKLCPPEPESNDQDMHPPELLHSLNLPGLPNHCLKLKVGTPIMLLRNVNLSLGLCNGTRLVVRMANQTIFENRVINNAMDLTNALMYEERNVYPLWIEFEQGQMMANSIVREHILDKEKQFHNLKKKGFKPHIVILVKAIVKNLPPTWPKSKVFASLKEKFPDLRELGAMLEEIENEMICLQALEEVEKQLNHQEEKHDQEDKKKQDQEDRHEKHQQKDFTLEQDHVRPVNGWKPNYAATRAIVNLNGGFF</sequence>
<keyword evidence="2" id="KW-1185">Reference proteome</keyword>
<dbReference type="Proteomes" id="UP000828048">
    <property type="component" value="Chromosome 5"/>
</dbReference>
<dbReference type="EMBL" id="CM037155">
    <property type="protein sequence ID" value="KAH7846526.1"/>
    <property type="molecule type" value="Genomic_DNA"/>
</dbReference>
<gene>
    <name evidence="1" type="ORF">Vadar_014961</name>
</gene>
<comment type="caution">
    <text evidence="1">The sequence shown here is derived from an EMBL/GenBank/DDBJ whole genome shotgun (WGS) entry which is preliminary data.</text>
</comment>
<name>A0ACB7XZ52_9ERIC</name>
<protein>
    <submittedName>
        <fullName evidence="1">Uncharacterized protein</fullName>
    </submittedName>
</protein>
<evidence type="ECO:0000313" key="2">
    <source>
        <dbReference type="Proteomes" id="UP000828048"/>
    </source>
</evidence>